<keyword evidence="2" id="KW-0812">Transmembrane</keyword>
<dbReference type="GeneID" id="94196448"/>
<keyword evidence="2" id="KW-1133">Transmembrane helix</keyword>
<proteinExistence type="predicted"/>
<dbReference type="Pfam" id="PF12785">
    <property type="entry name" value="VESA1_N"/>
    <property type="match status" value="1"/>
</dbReference>
<keyword evidence="2" id="KW-0472">Membrane</keyword>
<evidence type="ECO:0000313" key="4">
    <source>
        <dbReference type="Proteomes" id="UP001497744"/>
    </source>
</evidence>
<dbReference type="AlphaFoldDB" id="A0AAV4LYR9"/>
<dbReference type="RefSeq" id="XP_067717036.1">
    <property type="nucleotide sequence ID" value="XM_067860935.1"/>
</dbReference>
<keyword evidence="4" id="KW-1185">Reference proteome</keyword>
<evidence type="ECO:0000313" key="3">
    <source>
        <dbReference type="EMBL" id="GIX64967.1"/>
    </source>
</evidence>
<evidence type="ECO:0000256" key="1">
    <source>
        <dbReference type="SAM" id="MobiDB-lite"/>
    </source>
</evidence>
<sequence>MAAGGGKSLTDCPSNLKEAIDWILRVTGKDTANGENKAADLAKAIQELITTTGVTQVKPEITIDHNLIENLAIGLARFIGYNDNQGTIGTGGIAVGKNPGQASVPLNPGDPGSGYKLTYDSSAAWSNSFRNNGATTKAAKIFMGCLPMIFSALSYLYWRCNEKGNGEWKNMAFNSQSDPLGYFMLSNGFTSKQLSGNIGTNVLSTAYGKLQDFSKTMEKAKTSAEERAKKEDAARTTLKIGTSRRPPTRTGHPGDEVPSNKNSTYREFLLALQDKVTERNTMTSSATTHSLSILFYTSRLYFTAKQSAQSNDPDFKPRRPSTIREMLYFLAALPFSPNYGALDTYISNHFKSIVKNSGVSEDYELMIPVADSSSPNTNNVLSAADLKNYLTTACLYCPTILGRLQGNAADSGDEPWLHSLFSNSQFNFVYVSGAPLFKAIANYTYALHFQFSFLYQQCSLGSTQGCCWRQCRYGQTINKNFKGQVVHSHICPVKCSHPGHNTGNHPQNCDHKRCGEEADKRSPLQAFLTDSLSGFSVPQQPIPHSLDHLENHPPDFICHVKMGFQPKDLRSSGSGHYIYYTLDHFCGFSNDPLRQLSEKLSCLTKRTPRTLGDMFGFIWHLNGQLFGDKRPNLAELVDKFDTAFNLGSSLKHAFTSDPYSVIVKIWNKIREIKSKPSSHTKPSSLSLALAAMAPAIPFLYQLFMMENSESLPGKLYDLRGSSHNGSHNNDLVSLRNTVCNGANCGGYLYPLTHSEGSAFASSHASTYLSWLVYLTDDFRDSFQNLLDGLTNMPCSEATGCKSCNKNNGSGPSSCSCDSVVKCGGVLPLLYGNGFQFDYPYTLNGWTYEGDWRSNPQSKRNYEKFHDQLTNVLSPNAPLAKLLESIDSFLYMFRIYFFYNLSSFWLCSLAIILYFIFYGIDVLHFRSHVHFLSSHGIPPIGILTTGKAPALTKLTYYMP</sequence>
<comment type="caution">
    <text evidence="3">The sequence shown here is derived from an EMBL/GenBank/DDBJ whole genome shotgun (WGS) entry which is preliminary data.</text>
</comment>
<gene>
    <name evidence="3" type="ORF">BcabD6B2_44020</name>
</gene>
<feature type="region of interest" description="Disordered" evidence="1">
    <location>
        <begin position="222"/>
        <end position="260"/>
    </location>
</feature>
<feature type="transmembrane region" description="Helical" evidence="2">
    <location>
        <begin position="896"/>
        <end position="919"/>
    </location>
</feature>
<organism evidence="3 4">
    <name type="scientific">Babesia caballi</name>
    <dbReference type="NCBI Taxonomy" id="5871"/>
    <lineage>
        <taxon>Eukaryota</taxon>
        <taxon>Sar</taxon>
        <taxon>Alveolata</taxon>
        <taxon>Apicomplexa</taxon>
        <taxon>Aconoidasida</taxon>
        <taxon>Piroplasmida</taxon>
        <taxon>Babesiidae</taxon>
        <taxon>Babesia</taxon>
    </lineage>
</organism>
<feature type="compositionally biased region" description="Basic and acidic residues" evidence="1">
    <location>
        <begin position="222"/>
        <end position="234"/>
    </location>
</feature>
<name>A0AAV4LYR9_BABCB</name>
<dbReference type="EMBL" id="BPLF01000004">
    <property type="protein sequence ID" value="GIX64967.1"/>
    <property type="molecule type" value="Genomic_DNA"/>
</dbReference>
<accession>A0AAV4LYR9</accession>
<reference evidence="3 4" key="1">
    <citation type="submission" date="2021-06" db="EMBL/GenBank/DDBJ databases">
        <title>Genome sequence of Babesia caballi.</title>
        <authorList>
            <person name="Yamagishi J."/>
            <person name="Kidaka T."/>
            <person name="Ochi A."/>
        </authorList>
    </citation>
    <scope>NUCLEOTIDE SEQUENCE [LARGE SCALE GENOMIC DNA]</scope>
    <source>
        <strain evidence="3">USDA-D6B2</strain>
    </source>
</reference>
<protein>
    <submittedName>
        <fullName evidence="3">Variant erythrocyte surface antigen-1 family protein</fullName>
    </submittedName>
</protein>
<evidence type="ECO:0000256" key="2">
    <source>
        <dbReference type="SAM" id="Phobius"/>
    </source>
</evidence>
<dbReference type="Proteomes" id="UP001497744">
    <property type="component" value="Unassembled WGS sequence"/>
</dbReference>
<dbReference type="InterPro" id="IPR024751">
    <property type="entry name" value="VESA1"/>
</dbReference>